<evidence type="ECO:0000313" key="3">
    <source>
        <dbReference type="Proteomes" id="UP000530514"/>
    </source>
</evidence>
<proteinExistence type="predicted"/>
<dbReference type="EMBL" id="JACEIP010000010">
    <property type="protein sequence ID" value="MBA4542977.1"/>
    <property type="molecule type" value="Genomic_DNA"/>
</dbReference>
<dbReference type="InterPro" id="IPR024232">
    <property type="entry name" value="SpoIIIAH"/>
</dbReference>
<evidence type="ECO:0000256" key="1">
    <source>
        <dbReference type="SAM" id="Phobius"/>
    </source>
</evidence>
<organism evidence="2 3">
    <name type="scientific">Thermoactinomyces daqus</name>
    <dbReference type="NCBI Taxonomy" id="1329516"/>
    <lineage>
        <taxon>Bacteria</taxon>
        <taxon>Bacillati</taxon>
        <taxon>Bacillota</taxon>
        <taxon>Bacilli</taxon>
        <taxon>Bacillales</taxon>
        <taxon>Thermoactinomycetaceae</taxon>
        <taxon>Thermoactinomyces</taxon>
    </lineage>
</organism>
<name>A0A7W1XAD5_9BACL</name>
<comment type="caution">
    <text evidence="2">The sequence shown here is derived from an EMBL/GenBank/DDBJ whole genome shotgun (WGS) entry which is preliminary data.</text>
</comment>
<keyword evidence="1" id="KW-0812">Transmembrane</keyword>
<dbReference type="Gene3D" id="1.10.287.4300">
    <property type="entry name" value="Stage III sporulation protein AH-like"/>
    <property type="match status" value="1"/>
</dbReference>
<dbReference type="AlphaFoldDB" id="A0A7W1XAD5"/>
<keyword evidence="1" id="KW-0472">Membrane</keyword>
<gene>
    <name evidence="2" type="ORF">H1164_08680</name>
</gene>
<dbReference type="InterPro" id="IPR038503">
    <property type="entry name" value="SpoIIIAH_sf"/>
</dbReference>
<sequence length="185" mass="20853">MSINKQTVWLITMLSIMVVLSAYYIVTGPVEPVGQEASRSEKAAKGINVDIKPVDQPAASEKDILKQQNDDDYFVGYQLERSTLRQKMVEDYMKVLTNPDASDQDLKEANSKIQQLMKVDNQETVLEDLIRKQGYSDAVVVTNNPHVDVVVQSDKLTPQQVVKLISLVRQHLNVSPQHVSVAYRQ</sequence>
<accession>A0A7W1XAD5</accession>
<dbReference type="RefSeq" id="WP_033101935.1">
    <property type="nucleotide sequence ID" value="NZ_JACEIP010000010.1"/>
</dbReference>
<feature type="transmembrane region" description="Helical" evidence="1">
    <location>
        <begin position="7"/>
        <end position="26"/>
    </location>
</feature>
<keyword evidence="3" id="KW-1185">Reference proteome</keyword>
<dbReference type="OrthoDB" id="2939102at2"/>
<dbReference type="Pfam" id="PF12685">
    <property type="entry name" value="SpoIIIAH"/>
    <property type="match status" value="1"/>
</dbReference>
<evidence type="ECO:0000313" key="2">
    <source>
        <dbReference type="EMBL" id="MBA4542977.1"/>
    </source>
</evidence>
<protein>
    <submittedName>
        <fullName evidence="2">SpoIIIAH-like family protein</fullName>
    </submittedName>
</protein>
<dbReference type="Proteomes" id="UP000530514">
    <property type="component" value="Unassembled WGS sequence"/>
</dbReference>
<keyword evidence="1" id="KW-1133">Transmembrane helix</keyword>
<reference evidence="2 3" key="1">
    <citation type="submission" date="2020-07" db="EMBL/GenBank/DDBJ databases">
        <authorList>
            <person name="Feng H."/>
        </authorList>
    </citation>
    <scope>NUCLEOTIDE SEQUENCE [LARGE SCALE GENOMIC DNA]</scope>
    <source>
        <strain evidence="3">s-11</strain>
    </source>
</reference>